<feature type="domain" description="HNH nuclease" evidence="2">
    <location>
        <begin position="204"/>
        <end position="268"/>
    </location>
</feature>
<proteinExistence type="predicted"/>
<dbReference type="Pfam" id="PF13391">
    <property type="entry name" value="HNH_2"/>
    <property type="match status" value="1"/>
</dbReference>
<feature type="region of interest" description="Disordered" evidence="1">
    <location>
        <begin position="417"/>
        <end position="444"/>
    </location>
</feature>
<evidence type="ECO:0000259" key="2">
    <source>
        <dbReference type="Pfam" id="PF13391"/>
    </source>
</evidence>
<evidence type="ECO:0000256" key="1">
    <source>
        <dbReference type="SAM" id="MobiDB-lite"/>
    </source>
</evidence>
<protein>
    <recommendedName>
        <fullName evidence="2">HNH nuclease domain-containing protein</fullName>
    </recommendedName>
</protein>
<feature type="region of interest" description="Disordered" evidence="1">
    <location>
        <begin position="1"/>
        <end position="42"/>
    </location>
</feature>
<dbReference type="InterPro" id="IPR003615">
    <property type="entry name" value="HNH_nuc"/>
</dbReference>
<organism evidence="3 4">
    <name type="scientific">Claviceps pusilla</name>
    <dbReference type="NCBI Taxonomy" id="123648"/>
    <lineage>
        <taxon>Eukaryota</taxon>
        <taxon>Fungi</taxon>
        <taxon>Dikarya</taxon>
        <taxon>Ascomycota</taxon>
        <taxon>Pezizomycotina</taxon>
        <taxon>Sordariomycetes</taxon>
        <taxon>Hypocreomycetidae</taxon>
        <taxon>Hypocreales</taxon>
        <taxon>Clavicipitaceae</taxon>
        <taxon>Claviceps</taxon>
    </lineage>
</organism>
<reference evidence="3" key="1">
    <citation type="journal article" date="2020" name="bioRxiv">
        <title>Whole genome comparisons of ergot fungi reveals the divergence and evolution of species within the genus Claviceps are the result of varying mechanisms driving genome evolution and host range expansion.</title>
        <authorList>
            <person name="Wyka S.A."/>
            <person name="Mondo S.J."/>
            <person name="Liu M."/>
            <person name="Dettman J."/>
            <person name="Nalam V."/>
            <person name="Broders K.D."/>
        </authorList>
    </citation>
    <scope>NUCLEOTIDE SEQUENCE</scope>
    <source>
        <strain evidence="3">CCC 602</strain>
    </source>
</reference>
<feature type="compositionally biased region" description="Polar residues" evidence="1">
    <location>
        <begin position="1"/>
        <end position="10"/>
    </location>
</feature>
<comment type="caution">
    <text evidence="3">The sequence shown here is derived from an EMBL/GenBank/DDBJ whole genome shotgun (WGS) entry which is preliminary data.</text>
</comment>
<gene>
    <name evidence="3" type="ORF">E4U43_002516</name>
</gene>
<evidence type="ECO:0000313" key="3">
    <source>
        <dbReference type="EMBL" id="KAG6018358.1"/>
    </source>
</evidence>
<name>A0A9P7NIZ3_9HYPO</name>
<dbReference type="AlphaFoldDB" id="A0A9P7NIZ3"/>
<feature type="compositionally biased region" description="Polar residues" evidence="1">
    <location>
        <begin position="31"/>
        <end position="42"/>
    </location>
</feature>
<sequence>MSTADSSGTGRDSPEGASPSLAIRPSALAGAQTSYETSRRVSQTLREEFEALRAIVEPEVGPADDRPQPDKAAGLRLAECGSALAEAEQETCLLEQKMLHEKMKVGQLSQTEGNKLILQSRKRYISAGDDLWRNKKSKFFLADSPTTSMPLFNLGSIAASECLLALYAKSDGADKRRRRPSNWRRDAMHYYGGETADDPPAYWCHMLGIWVYHTVTKAAHIVPFFLDNDSISEILFGEWAPSIKKPGNALLLSEKLEIWFDQYHIVVVPVDTNENPITRWRTDVISDSILHAHCYPDITARDIDGKELTFLNANRPAARFLYFHFIMALLRIRDLQREGWQTTWARYYTQRPFPTPKPYIRESMLIALATHFKTTDLKAIDSWIHDHGFTSNLPLHPDASTEAARRVYEALELDVEKANKRDQVDEEEEEEEGEEGEEEGKEEG</sequence>
<dbReference type="Proteomes" id="UP000748025">
    <property type="component" value="Unassembled WGS sequence"/>
</dbReference>
<dbReference type="OrthoDB" id="5386595at2759"/>
<keyword evidence="4" id="KW-1185">Reference proteome</keyword>
<dbReference type="EMBL" id="SRPW01000019">
    <property type="protein sequence ID" value="KAG6018358.1"/>
    <property type="molecule type" value="Genomic_DNA"/>
</dbReference>
<feature type="compositionally biased region" description="Acidic residues" evidence="1">
    <location>
        <begin position="424"/>
        <end position="444"/>
    </location>
</feature>
<accession>A0A9P7NIZ3</accession>
<evidence type="ECO:0000313" key="4">
    <source>
        <dbReference type="Proteomes" id="UP000748025"/>
    </source>
</evidence>